<feature type="transmembrane region" description="Helical" evidence="1">
    <location>
        <begin position="54"/>
        <end position="77"/>
    </location>
</feature>
<organism evidence="2 3">
    <name type="scientific">Clostridium beijerinckii</name>
    <name type="common">Clostridium MP</name>
    <dbReference type="NCBI Taxonomy" id="1520"/>
    <lineage>
        <taxon>Bacteria</taxon>
        <taxon>Bacillati</taxon>
        <taxon>Bacillota</taxon>
        <taxon>Clostridia</taxon>
        <taxon>Eubacteriales</taxon>
        <taxon>Clostridiaceae</taxon>
        <taxon>Clostridium</taxon>
    </lineage>
</organism>
<keyword evidence="1" id="KW-1133">Transmembrane helix</keyword>
<dbReference type="AlphaFoldDB" id="A0A7X9XPE3"/>
<dbReference type="Proteomes" id="UP000587880">
    <property type="component" value="Unassembled WGS sequence"/>
</dbReference>
<feature type="transmembrane region" description="Helical" evidence="1">
    <location>
        <begin position="12"/>
        <end position="34"/>
    </location>
</feature>
<evidence type="ECO:0000313" key="3">
    <source>
        <dbReference type="Proteomes" id="UP000587880"/>
    </source>
</evidence>
<feature type="transmembrane region" description="Helical" evidence="1">
    <location>
        <begin position="175"/>
        <end position="192"/>
    </location>
</feature>
<protein>
    <recommendedName>
        <fullName evidence="4">DUF4386 domain-containing protein</fullName>
    </recommendedName>
</protein>
<comment type="caution">
    <text evidence="2">The sequence shown here is derived from an EMBL/GenBank/DDBJ whole genome shotgun (WGS) entry which is preliminary data.</text>
</comment>
<keyword evidence="1" id="KW-0812">Transmembrane</keyword>
<feature type="transmembrane region" description="Helical" evidence="1">
    <location>
        <begin position="145"/>
        <end position="163"/>
    </location>
</feature>
<reference evidence="2 3" key="1">
    <citation type="submission" date="2020-04" db="EMBL/GenBank/DDBJ databases">
        <authorList>
            <person name="Hitch T.C.A."/>
            <person name="Wylensek D."/>
            <person name="Clavel T."/>
        </authorList>
    </citation>
    <scope>NUCLEOTIDE SEQUENCE [LARGE SCALE GENOMIC DNA]</scope>
    <source>
        <strain evidence="2 3">WB01_NA02</strain>
    </source>
</reference>
<feature type="transmembrane region" description="Helical" evidence="1">
    <location>
        <begin position="198"/>
        <end position="216"/>
    </location>
</feature>
<gene>
    <name evidence="2" type="ORF">HF849_10735</name>
</gene>
<dbReference type="RefSeq" id="WP_168981928.1">
    <property type="nucleotide sequence ID" value="NZ_JABAGD010000017.1"/>
</dbReference>
<accession>A0A7X9XPE3</accession>
<evidence type="ECO:0000313" key="2">
    <source>
        <dbReference type="EMBL" id="NMF05223.1"/>
    </source>
</evidence>
<dbReference type="EMBL" id="JABAGD010000017">
    <property type="protein sequence ID" value="NMF05223.1"/>
    <property type="molecule type" value="Genomic_DNA"/>
</dbReference>
<sequence length="229" mass="26223">MNNIKKEQLAVGKFSLLSAIFLVLAGISYVNVPYAQKLIIFSKSYFESFNQNLVPYFGFWISMFIQAMFMIGVLLFFKKINPKLEESPVFTWISTLAIIGYMLMGLTYISRLYYMPNVTNAYLNSSAGTQETIVALGTMEFDKFIMSYGFSSLWFITLAIYSIRYKLFNKAITTLSVIISLGYAVALLGYFIRTRILTTGSSCLVILFPIWAFLIYKHINNETNYMKSI</sequence>
<evidence type="ECO:0000256" key="1">
    <source>
        <dbReference type="SAM" id="Phobius"/>
    </source>
</evidence>
<name>A0A7X9XPE3_CLOBE</name>
<feature type="transmembrane region" description="Helical" evidence="1">
    <location>
        <begin position="89"/>
        <end position="109"/>
    </location>
</feature>
<proteinExistence type="predicted"/>
<evidence type="ECO:0008006" key="4">
    <source>
        <dbReference type="Google" id="ProtNLM"/>
    </source>
</evidence>
<keyword evidence="1" id="KW-0472">Membrane</keyword>